<dbReference type="EMBL" id="JARQXC010000005">
    <property type="protein sequence ID" value="MDL2332000.1"/>
    <property type="molecule type" value="Genomic_DNA"/>
</dbReference>
<evidence type="ECO:0000256" key="1">
    <source>
        <dbReference type="ARBA" id="ARBA00023015"/>
    </source>
</evidence>
<dbReference type="PANTHER" id="PTHR30204">
    <property type="entry name" value="REDOX-CYCLING DRUG-SENSING TRANSCRIPTIONAL ACTIVATOR SOXR"/>
    <property type="match status" value="1"/>
</dbReference>
<dbReference type="Gene3D" id="1.10.1660.10">
    <property type="match status" value="1"/>
</dbReference>
<dbReference type="InterPro" id="IPR047057">
    <property type="entry name" value="MerR_fam"/>
</dbReference>
<dbReference type="RefSeq" id="WP_008509637.1">
    <property type="nucleotide sequence ID" value="NZ_JARQXC010000005.1"/>
</dbReference>
<evidence type="ECO:0000256" key="3">
    <source>
        <dbReference type="ARBA" id="ARBA00023163"/>
    </source>
</evidence>
<feature type="domain" description="HTH merR-type" evidence="4">
    <location>
        <begin position="1"/>
        <end position="69"/>
    </location>
</feature>
<evidence type="ECO:0000313" key="5">
    <source>
        <dbReference type="EMBL" id="MDL2332000.1"/>
    </source>
</evidence>
<dbReference type="GO" id="GO:0003677">
    <property type="term" value="F:DNA binding"/>
    <property type="evidence" value="ECO:0007669"/>
    <property type="project" value="UniProtKB-KW"/>
</dbReference>
<keyword evidence="1" id="KW-0805">Transcription regulation</keyword>
<dbReference type="PRINTS" id="PR00040">
    <property type="entry name" value="HTHMERR"/>
</dbReference>
<dbReference type="AlphaFoldDB" id="A0AAW7B5H4"/>
<dbReference type="InterPro" id="IPR009061">
    <property type="entry name" value="DNA-bd_dom_put_sf"/>
</dbReference>
<evidence type="ECO:0000313" key="6">
    <source>
        <dbReference type="Proteomes" id="UP001171122"/>
    </source>
</evidence>
<dbReference type="PANTHER" id="PTHR30204:SF94">
    <property type="entry name" value="HEAVY METAL-DEPENDENT TRANSCRIPTIONAL REGULATOR HI_0293-RELATED"/>
    <property type="match status" value="1"/>
</dbReference>
<reference evidence="5" key="1">
    <citation type="journal article" date="2023" name="Front. Microbiol.">
        <title>Isolation of Brucella inopinata from a White's tree frog (Litoria caerulea): pose exotic frogs a potential risk to human health?</title>
        <authorList>
            <person name="Scholz H.C."/>
            <person name="Heckers K.O."/>
            <person name="Appelt S."/>
            <person name="Geier-Doemling D."/>
            <person name="Schlegel P."/>
            <person name="Wattam A.R."/>
        </authorList>
    </citation>
    <scope>NUCLEOTIDE SEQUENCE</scope>
    <source>
        <strain evidence="5">FO700662</strain>
    </source>
</reference>
<dbReference type="GO" id="GO:0003700">
    <property type="term" value="F:DNA-binding transcription factor activity"/>
    <property type="evidence" value="ECO:0007669"/>
    <property type="project" value="InterPro"/>
</dbReference>
<dbReference type="InterPro" id="IPR000551">
    <property type="entry name" value="MerR-type_HTH_dom"/>
</dbReference>
<organism evidence="5 6">
    <name type="scientific">Brucella inopinata</name>
    <dbReference type="NCBI Taxonomy" id="1218315"/>
    <lineage>
        <taxon>Bacteria</taxon>
        <taxon>Pseudomonadati</taxon>
        <taxon>Pseudomonadota</taxon>
        <taxon>Alphaproteobacteria</taxon>
        <taxon>Hyphomicrobiales</taxon>
        <taxon>Brucellaceae</taxon>
        <taxon>Brucella/Ochrobactrum group</taxon>
        <taxon>Brucella</taxon>
    </lineage>
</organism>
<keyword evidence="6" id="KW-1185">Reference proteome</keyword>
<dbReference type="SMART" id="SM00422">
    <property type="entry name" value="HTH_MERR"/>
    <property type="match status" value="1"/>
</dbReference>
<dbReference type="Proteomes" id="UP001171122">
    <property type="component" value="Unassembled WGS sequence"/>
</dbReference>
<accession>A0AAW7B5H4</accession>
<dbReference type="PROSITE" id="PS50937">
    <property type="entry name" value="HTH_MERR_2"/>
    <property type="match status" value="1"/>
</dbReference>
<evidence type="ECO:0000256" key="2">
    <source>
        <dbReference type="ARBA" id="ARBA00023125"/>
    </source>
</evidence>
<dbReference type="PROSITE" id="PS00552">
    <property type="entry name" value="HTH_MERR_1"/>
    <property type="match status" value="1"/>
</dbReference>
<proteinExistence type="predicted"/>
<evidence type="ECO:0000259" key="4">
    <source>
        <dbReference type="PROSITE" id="PS50937"/>
    </source>
</evidence>
<sequence>MKIGELAKRSGLAASRIRFYESIGLLKTVDRRSNGYRTYPEEAVLVLHLIATAQKAGFSLDEIRTLLPPDLDNWEHGALIEVLRRKVADIEALEARLARSKLQLLGLISDIEAKPDDMACADNARRVLSRLMAEEMEAPASLPDEGRTHRRTTI</sequence>
<dbReference type="SUPFAM" id="SSF46955">
    <property type="entry name" value="Putative DNA-binding domain"/>
    <property type="match status" value="1"/>
</dbReference>
<protein>
    <submittedName>
        <fullName evidence="5">MerR family transcriptional regulator</fullName>
    </submittedName>
</protein>
<comment type="caution">
    <text evidence="5">The sequence shown here is derived from an EMBL/GenBank/DDBJ whole genome shotgun (WGS) entry which is preliminary data.</text>
</comment>
<gene>
    <name evidence="5" type="ORF">P8A28_03350</name>
</gene>
<keyword evidence="2" id="KW-0238">DNA-binding</keyword>
<name>A0AAW7B5H4_9HYPH</name>
<keyword evidence="3" id="KW-0804">Transcription</keyword>
<dbReference type="Pfam" id="PF13411">
    <property type="entry name" value="MerR_1"/>
    <property type="match status" value="1"/>
</dbReference>